<protein>
    <submittedName>
        <fullName evidence="3">HIT family hydrolase</fullName>
    </submittedName>
</protein>
<dbReference type="PATRIC" id="fig|758847.3.peg.2813"/>
<dbReference type="Gene3D" id="3.30.428.10">
    <property type="entry name" value="HIT-like"/>
    <property type="match status" value="1"/>
</dbReference>
<dbReference type="SUPFAM" id="SSF54197">
    <property type="entry name" value="HIT-like"/>
    <property type="match status" value="1"/>
</dbReference>
<dbReference type="InterPro" id="IPR011146">
    <property type="entry name" value="HIT-like"/>
</dbReference>
<evidence type="ECO:0000256" key="1">
    <source>
        <dbReference type="PROSITE-ProRule" id="PRU00464"/>
    </source>
</evidence>
<dbReference type="Proteomes" id="UP000035800">
    <property type="component" value="Chromosome I"/>
</dbReference>
<evidence type="ECO:0000259" key="2">
    <source>
        <dbReference type="PROSITE" id="PS51084"/>
    </source>
</evidence>
<accession>K8XXZ8</accession>
<evidence type="ECO:0000313" key="3">
    <source>
        <dbReference type="EMBL" id="EKT86214.1"/>
    </source>
</evidence>
<feature type="domain" description="HIT" evidence="2">
    <location>
        <begin position="100"/>
        <end position="171"/>
    </location>
</feature>
<sequence length="192" mass="23215">MIDTSLFFRDLRFRFKYFSILRFGRRIVAFNQEKFRETRSSLRKIIEDHFLLYNKKNLGNYHRMSDCPLCTFHRFGDLSEVLTRFGEFSVRHCEEEKKLKGYLYIEPRSHWTSYQDWTSDSFSDFGKALEFATKWIYKNHTPIKVYTVTVSEAVPHMHFHLIPRYSDDLKGIDYIRLALQGKLPEQNYIRDL</sequence>
<organism evidence="3 4">
    <name type="scientific">Leptospira santarosai serovar Shermani str. LT 821</name>
    <dbReference type="NCBI Taxonomy" id="758847"/>
    <lineage>
        <taxon>Bacteria</taxon>
        <taxon>Pseudomonadati</taxon>
        <taxon>Spirochaetota</taxon>
        <taxon>Spirochaetia</taxon>
        <taxon>Leptospirales</taxon>
        <taxon>Leptospiraceae</taxon>
        <taxon>Leptospira</taxon>
    </lineage>
</organism>
<keyword evidence="3" id="KW-0378">Hydrolase</keyword>
<name>K8XXZ8_9LEPT</name>
<proteinExistence type="predicted"/>
<dbReference type="AlphaFoldDB" id="K8XXZ8"/>
<dbReference type="EMBL" id="CP006694">
    <property type="protein sequence ID" value="EKT86214.1"/>
    <property type="molecule type" value="Genomic_DNA"/>
</dbReference>
<reference evidence="3 4" key="2">
    <citation type="journal article" date="2014" name="Emerg. Microbes Infect.">
        <title>Potential impact on kidney infection: a whole-genome analysis of Leptospira santarosai serovar Shermani.</title>
        <authorList>
            <person name="Chou L.F."/>
            <person name="Chen T.W."/>
            <person name="Ko Y.C."/>
            <person name="Pan M.J."/>
            <person name="Tian Y.C."/>
            <person name="Chiu C.H."/>
            <person name="Tang P."/>
            <person name="Hung C.C."/>
            <person name="Yang C.W."/>
        </authorList>
    </citation>
    <scope>NUCLEOTIDE SEQUENCE</scope>
    <source>
        <strain evidence="3 4">LT 821</strain>
    </source>
</reference>
<dbReference type="KEGG" id="lst:LSS_13434"/>
<gene>
    <name evidence="3" type="ORF">LSS_13434</name>
</gene>
<dbReference type="InterPro" id="IPR036265">
    <property type="entry name" value="HIT-like_sf"/>
</dbReference>
<dbReference type="GO" id="GO:0016787">
    <property type="term" value="F:hydrolase activity"/>
    <property type="evidence" value="ECO:0007669"/>
    <property type="project" value="UniProtKB-KW"/>
</dbReference>
<reference evidence="3 4" key="1">
    <citation type="journal article" date="2012" name="Gene">
        <title>Sequence of Leptospira santarosai serovar Shermani genome and prediction of virulence-associated genes.</title>
        <authorList>
            <person name="Chou L.F."/>
            <person name="Chen Y.T."/>
            <person name="Lu C.W."/>
            <person name="Ko Y.C."/>
            <person name="Tang C.Y."/>
            <person name="Pan M.J."/>
            <person name="Tian Y.C."/>
            <person name="Chiu C.H."/>
            <person name="Hung C.C."/>
            <person name="Yang C.W."/>
        </authorList>
    </citation>
    <scope>NUCLEOTIDE SEQUENCE [LARGE SCALE GENOMIC DNA]</scope>
    <source>
        <strain evidence="3">LT 821</strain>
    </source>
</reference>
<evidence type="ECO:0000313" key="4">
    <source>
        <dbReference type="Proteomes" id="UP000035800"/>
    </source>
</evidence>
<feature type="short sequence motif" description="Histidine triad motif" evidence="1">
    <location>
        <begin position="156"/>
        <end position="160"/>
    </location>
</feature>
<dbReference type="STRING" id="758847.LSS_13434"/>
<dbReference type="PROSITE" id="PS51084">
    <property type="entry name" value="HIT_2"/>
    <property type="match status" value="1"/>
</dbReference>